<evidence type="ECO:0000313" key="11">
    <source>
        <dbReference type="EMBL" id="CAL8139038.1"/>
    </source>
</evidence>
<dbReference type="InterPro" id="IPR021190">
    <property type="entry name" value="Pept_M10A"/>
</dbReference>
<dbReference type="InterPro" id="IPR001818">
    <property type="entry name" value="Pept_M10_metallopeptidase"/>
</dbReference>
<keyword evidence="4" id="KW-0479">Metal-binding</keyword>
<evidence type="ECO:0000256" key="6">
    <source>
        <dbReference type="ARBA" id="ARBA00022801"/>
    </source>
</evidence>
<evidence type="ECO:0000256" key="8">
    <source>
        <dbReference type="ARBA" id="ARBA00023049"/>
    </source>
</evidence>
<dbReference type="InterPro" id="IPR024079">
    <property type="entry name" value="MetalloPept_cat_dom_sf"/>
</dbReference>
<keyword evidence="6" id="KW-0378">Hydrolase</keyword>
<keyword evidence="12" id="KW-1185">Reference proteome</keyword>
<dbReference type="InterPro" id="IPR006026">
    <property type="entry name" value="Peptidase_Metallo"/>
</dbReference>
<dbReference type="PANTHER" id="PTHR10201:SF291">
    <property type="entry name" value="MATRIX METALLOPROTEINASE 1, ISOFORM C-RELATED"/>
    <property type="match status" value="1"/>
</dbReference>
<dbReference type="InterPro" id="IPR036844">
    <property type="entry name" value="Hint_dom_sf"/>
</dbReference>
<dbReference type="Gene3D" id="3.40.390.10">
    <property type="entry name" value="Collagenase (Catalytic Domain)"/>
    <property type="match status" value="1"/>
</dbReference>
<evidence type="ECO:0000256" key="3">
    <source>
        <dbReference type="ARBA" id="ARBA00022670"/>
    </source>
</evidence>
<protein>
    <recommendedName>
        <fullName evidence="10">Peptidase metallopeptidase domain-containing protein</fullName>
    </recommendedName>
</protein>
<name>A0ABP1RZ03_9HEXA</name>
<accession>A0ABP1RZ03</accession>
<feature type="domain" description="Peptidase metallopeptidase" evidence="10">
    <location>
        <begin position="35"/>
        <end position="196"/>
    </location>
</feature>
<dbReference type="SUPFAM" id="SSF51294">
    <property type="entry name" value="Hedgehog/intein (Hint) domain"/>
    <property type="match status" value="1"/>
</dbReference>
<comment type="similarity">
    <text evidence="2">Belongs to the peptidase M10A family.</text>
</comment>
<dbReference type="Gene3D" id="2.170.16.10">
    <property type="entry name" value="Hedgehog/Intein (Hint) domain"/>
    <property type="match status" value="1"/>
</dbReference>
<dbReference type="SMART" id="SM00235">
    <property type="entry name" value="ZnMc"/>
    <property type="match status" value="1"/>
</dbReference>
<keyword evidence="3" id="KW-0645">Protease</keyword>
<reference evidence="11 12" key="1">
    <citation type="submission" date="2024-08" db="EMBL/GenBank/DDBJ databases">
        <authorList>
            <person name="Cucini C."/>
            <person name="Frati F."/>
        </authorList>
    </citation>
    <scope>NUCLEOTIDE SEQUENCE [LARGE SCALE GENOMIC DNA]</scope>
</reference>
<evidence type="ECO:0000256" key="5">
    <source>
        <dbReference type="ARBA" id="ARBA00022729"/>
    </source>
</evidence>
<keyword evidence="8" id="KW-0482">Metalloprotease</keyword>
<gene>
    <name evidence="11" type="ORF">ODALV1_LOCUS27657</name>
</gene>
<evidence type="ECO:0000313" key="12">
    <source>
        <dbReference type="Proteomes" id="UP001642540"/>
    </source>
</evidence>
<dbReference type="PANTHER" id="PTHR10201">
    <property type="entry name" value="MATRIX METALLOPROTEINASE"/>
    <property type="match status" value="1"/>
</dbReference>
<dbReference type="Proteomes" id="UP001642540">
    <property type="component" value="Unassembled WGS sequence"/>
</dbReference>
<comment type="caution">
    <text evidence="11">The sequence shown here is derived from an EMBL/GenBank/DDBJ whole genome shotgun (WGS) entry which is preliminary data.</text>
</comment>
<evidence type="ECO:0000256" key="1">
    <source>
        <dbReference type="ARBA" id="ARBA00001947"/>
    </source>
</evidence>
<evidence type="ECO:0000256" key="2">
    <source>
        <dbReference type="ARBA" id="ARBA00010370"/>
    </source>
</evidence>
<evidence type="ECO:0000256" key="9">
    <source>
        <dbReference type="SAM" id="MobiDB-lite"/>
    </source>
</evidence>
<organism evidence="11 12">
    <name type="scientific">Orchesella dallaii</name>
    <dbReference type="NCBI Taxonomy" id="48710"/>
    <lineage>
        <taxon>Eukaryota</taxon>
        <taxon>Metazoa</taxon>
        <taxon>Ecdysozoa</taxon>
        <taxon>Arthropoda</taxon>
        <taxon>Hexapoda</taxon>
        <taxon>Collembola</taxon>
        <taxon>Entomobryomorpha</taxon>
        <taxon>Entomobryoidea</taxon>
        <taxon>Orchesellidae</taxon>
        <taxon>Orchesellinae</taxon>
        <taxon>Orchesella</taxon>
    </lineage>
</organism>
<feature type="region of interest" description="Disordered" evidence="9">
    <location>
        <begin position="200"/>
        <end position="228"/>
    </location>
</feature>
<evidence type="ECO:0000256" key="4">
    <source>
        <dbReference type="ARBA" id="ARBA00022723"/>
    </source>
</evidence>
<keyword evidence="7" id="KW-0862">Zinc</keyword>
<sequence length="580" mass="65866">MLKHYQHWVEVMMSPRCGVSDTRPVNGQANNYVLHWSKWENKSLSYRIYTYPHNVNALGGRRRVNSEIEKAFALWENVADLNFKKVFDSEPNIQIRFESGDHGDEFIFFGPGNDLAHAFYPAFGGDVHFDDDETWSIASDKGVNLFQVAAHEFGHSLGLMHSSVSDAVMAPNYQGYNPKLQLHSDDIAAIQKVYGARKSLTTPSIPTQPSPTRSPSTVPSTTTQAPQTTTRLSGMELVHRTTQLIDKVIKQPQDVVAALNQIRWNGTHVVPSNSSCLKKGTKVFMADMSEKSVELLQIGDIVLDKDMRPTRVLGVSYEFLLEQKFYGFDNKSFFFTNSHLFAGPSVENEGDMRLYAKSKKTLFHNNPLMKYLNVSDMDDHEKLRLFHHDGKNSVSVRNVTLSQDPQEYPPETPIYFIQVDSPTGTYIANGYVCRHEIPPIELWPNTMSILFRLMETEAFQKISQLPYTLETISFLHNVISQVATEVKLFLARTELRKGDYGKPQEIMRLEDVAVEESIEKIFGNPTLSTAGVNLYARVGSIISPYLDDIEESKWKVEGRHVGALQSDLYVVMRNELEKYF</sequence>
<dbReference type="SUPFAM" id="SSF55486">
    <property type="entry name" value="Metalloproteases ('zincins'), catalytic domain"/>
    <property type="match status" value="1"/>
</dbReference>
<dbReference type="InterPro" id="IPR033739">
    <property type="entry name" value="M10A_MMP"/>
</dbReference>
<dbReference type="PRINTS" id="PR00138">
    <property type="entry name" value="MATRIXIN"/>
</dbReference>
<proteinExistence type="inferred from homology"/>
<comment type="cofactor">
    <cofactor evidence="1">
        <name>Zn(2+)</name>
        <dbReference type="ChEBI" id="CHEBI:29105"/>
    </cofactor>
</comment>
<dbReference type="EMBL" id="CAXLJM020000124">
    <property type="protein sequence ID" value="CAL8139038.1"/>
    <property type="molecule type" value="Genomic_DNA"/>
</dbReference>
<keyword evidence="5" id="KW-0732">Signal</keyword>
<evidence type="ECO:0000256" key="7">
    <source>
        <dbReference type="ARBA" id="ARBA00022833"/>
    </source>
</evidence>
<dbReference type="CDD" id="cd04278">
    <property type="entry name" value="ZnMc_MMP"/>
    <property type="match status" value="1"/>
</dbReference>
<dbReference type="Pfam" id="PF00413">
    <property type="entry name" value="Peptidase_M10"/>
    <property type="match status" value="1"/>
</dbReference>
<evidence type="ECO:0000259" key="10">
    <source>
        <dbReference type="SMART" id="SM00235"/>
    </source>
</evidence>